<dbReference type="SUPFAM" id="SSF52540">
    <property type="entry name" value="P-loop containing nucleoside triphosphate hydrolases"/>
    <property type="match status" value="1"/>
</dbReference>
<gene>
    <name evidence="3" type="ORF">RBSH_03600</name>
</gene>
<proteinExistence type="predicted"/>
<dbReference type="EMBL" id="AMCW01000106">
    <property type="protein sequence ID" value="EKK01082.1"/>
    <property type="molecule type" value="Genomic_DNA"/>
</dbReference>
<dbReference type="AlphaFoldDB" id="K5D397"/>
<evidence type="ECO:0000313" key="4">
    <source>
        <dbReference type="Proteomes" id="UP000007993"/>
    </source>
</evidence>
<evidence type="ECO:0000313" key="3">
    <source>
        <dbReference type="EMBL" id="EKK01082.1"/>
    </source>
</evidence>
<name>K5D397_RHOBT</name>
<protein>
    <submittedName>
        <fullName evidence="3">Protein containing ATPase</fullName>
    </submittedName>
</protein>
<reference evidence="3 4" key="1">
    <citation type="journal article" date="2013" name="Mar. Genomics">
        <title>Expression of sulfatases in Rhodopirellula baltica and the diversity of sulfatases in the genus Rhodopirellula.</title>
        <authorList>
            <person name="Wegner C.E."/>
            <person name="Richter-Heitmann T."/>
            <person name="Klindworth A."/>
            <person name="Klockow C."/>
            <person name="Richter M."/>
            <person name="Achstetter T."/>
            <person name="Glockner F.O."/>
            <person name="Harder J."/>
        </authorList>
    </citation>
    <scope>NUCLEOTIDE SEQUENCE [LARGE SCALE GENOMIC DNA]</scope>
    <source>
        <strain evidence="3 4">SH28</strain>
    </source>
</reference>
<dbReference type="PATRIC" id="fig|993517.3.peg.3905"/>
<evidence type="ECO:0000259" key="1">
    <source>
        <dbReference type="Pfam" id="PF07728"/>
    </source>
</evidence>
<organism evidence="3 4">
    <name type="scientific">Rhodopirellula baltica SH28</name>
    <dbReference type="NCBI Taxonomy" id="993517"/>
    <lineage>
        <taxon>Bacteria</taxon>
        <taxon>Pseudomonadati</taxon>
        <taxon>Planctomycetota</taxon>
        <taxon>Planctomycetia</taxon>
        <taxon>Pirellulales</taxon>
        <taxon>Pirellulaceae</taxon>
        <taxon>Rhodopirellula</taxon>
    </lineage>
</organism>
<dbReference type="InterPro" id="IPR011704">
    <property type="entry name" value="ATPase_dyneun-rel_AAA"/>
</dbReference>
<dbReference type="Pfam" id="PF12102">
    <property type="entry name" value="MrcB_N"/>
    <property type="match status" value="1"/>
</dbReference>
<dbReference type="Gene3D" id="3.40.50.300">
    <property type="entry name" value="P-loop containing nucleotide triphosphate hydrolases"/>
    <property type="match status" value="1"/>
</dbReference>
<dbReference type="GO" id="GO:0016887">
    <property type="term" value="F:ATP hydrolysis activity"/>
    <property type="evidence" value="ECO:0007669"/>
    <property type="project" value="InterPro"/>
</dbReference>
<dbReference type="InterPro" id="IPR021961">
    <property type="entry name" value="McrB_DNA-bd"/>
</dbReference>
<dbReference type="Pfam" id="PF07728">
    <property type="entry name" value="AAA_5"/>
    <property type="match status" value="1"/>
</dbReference>
<dbReference type="RefSeq" id="WP_007333226.1">
    <property type="nucleotide sequence ID" value="NZ_AMCW01000106.1"/>
</dbReference>
<dbReference type="Gene3D" id="3.30.920.90">
    <property type="match status" value="1"/>
</dbReference>
<accession>K5D397</accession>
<evidence type="ECO:0000259" key="2">
    <source>
        <dbReference type="Pfam" id="PF12102"/>
    </source>
</evidence>
<dbReference type="Proteomes" id="UP000007993">
    <property type="component" value="Unassembled WGS sequence"/>
</dbReference>
<feature type="domain" description="ATPase dynein-related AAA" evidence="1">
    <location>
        <begin position="676"/>
        <end position="825"/>
    </location>
</feature>
<dbReference type="InterPro" id="IPR027417">
    <property type="entry name" value="P-loop_NTPase"/>
</dbReference>
<dbReference type="GO" id="GO:0005524">
    <property type="term" value="F:ATP binding"/>
    <property type="evidence" value="ECO:0007669"/>
    <property type="project" value="InterPro"/>
</dbReference>
<feature type="domain" description="Type IV methyl-directed restriction enzyme EcoKMcrB subunit DNA-binding" evidence="2">
    <location>
        <begin position="34"/>
        <end position="207"/>
    </location>
</feature>
<sequence length="1022" mass="115230">MRYNVNDDEVSQWAEFWAVCSRLLTIYPERPPTMSGDAEAKQLERQLKELGGELLPELCENEHWLVDASVGKGNWAAVPWVAFFDTRESSSAQQGVYPVLHLSTETPVGIRIGLGVSAKAYRGREDEQAAAVRRALSEDQREQLAEAGFLDIVEGNAERTEIGAGNLARRYTKGMVFERFVDFEELKRSPAKLTQAMKTLMTTYRQWVDQKAERPVVPQQVGFLELMRDYAEERVVFLSPKRDRRFIITDVDDRGCTVQRLDSESPARVTASAYRSKLAWLNDQGGQAPRKEIDNTTAVQICYLQMPDLGLKADRRTAVVFENDQQRADNLISLIQSMHAVTLYKPVILTLVIEAIRDGELDDNRVSFDWLLPRFVSRMREHGKEIGEQQLAEGFGRLASDLFWMHAHHDPSELLDVSAPTPAKIRERVSHARLQEAYWQMLQDPDCQSRVLDAIESKWWPADPVEIDMPKYWILAPGQKATLWEDWQERGVGTIGWRDTGDLSEYASQAELEEYAESKAAARMLWLFYKTMKPGDVVFAKVGRSAICGWGIVTGEYEYDEDQEPHPSSRTIDWKGVDEHPMPSTMLLPMQTLTPMDTNISFLCEMKGAYDGIPGLDAIDCEEEEDGDEDEIELIAETNLAEATENLIEAIEAQGFIFHPWQIATYITALRTKPFVILAGVSGTGKSKLPALVAELTTGKIDRVSVRPDWTDSSDVLGYVDLQDRFRPGVVLKAARVASTDLERFHVCLLDEMNLARVEHYFAEVLSSIEDRRKSTTGGYQTTKLVAQTLPPAYREWQEQIMPANFGIVGTVNMDESSHGFSRKVLDRAFTLELSEVDLDLDQSTSSVGSMDPVYWPAGFWHCNATRLSECDQDSPAFRAPAERATEVLQQANKCLVHSQLQVGYRTRDEVILFLLNSEKVKDSFRTRDGKLVDPLDLALMMKVLPRLVGGSNAIRRTMIGLLGLAHGQSMNDTDDAETAVESWASAGRPDAIEGVAYPRTASRLCLMWERLTSEGYTSFWL</sequence>
<comment type="caution">
    <text evidence="3">The sequence shown here is derived from an EMBL/GenBank/DDBJ whole genome shotgun (WGS) entry which is preliminary data.</text>
</comment>